<keyword evidence="1" id="KW-1133">Transmembrane helix</keyword>
<feature type="transmembrane region" description="Helical" evidence="1">
    <location>
        <begin position="7"/>
        <end position="25"/>
    </location>
</feature>
<reference evidence="3" key="2">
    <citation type="submission" date="2021-04" db="EMBL/GenBank/DDBJ databases">
        <authorList>
            <person name="Gilroy R."/>
        </authorList>
    </citation>
    <scope>NUCLEOTIDE SEQUENCE</scope>
    <source>
        <strain evidence="3">CHK171-505</strain>
    </source>
</reference>
<feature type="domain" description="Glycine transporter" evidence="2">
    <location>
        <begin position="7"/>
        <end position="39"/>
    </location>
</feature>
<proteinExistence type="predicted"/>
<protein>
    <submittedName>
        <fullName evidence="3">TRIC cation channel family protein</fullName>
    </submittedName>
</protein>
<evidence type="ECO:0000259" key="2">
    <source>
        <dbReference type="Pfam" id="PF03458"/>
    </source>
</evidence>
<accession>A0A9D2I263</accession>
<sequence length="40" mass="4414">MIVSWEILSIIGTIAFAVSGTLIAIEEDFDIFGFYILGFT</sequence>
<gene>
    <name evidence="3" type="ORF">H9948_11365</name>
</gene>
<evidence type="ECO:0000256" key="1">
    <source>
        <dbReference type="SAM" id="Phobius"/>
    </source>
</evidence>
<keyword evidence="1" id="KW-0472">Membrane</keyword>
<dbReference type="AlphaFoldDB" id="A0A9D2I263"/>
<evidence type="ECO:0000313" key="4">
    <source>
        <dbReference type="Proteomes" id="UP000886856"/>
    </source>
</evidence>
<feature type="non-terminal residue" evidence="3">
    <location>
        <position position="40"/>
    </location>
</feature>
<keyword evidence="1" id="KW-0812">Transmembrane</keyword>
<name>A0A9D2I263_9LACT</name>
<organism evidence="3 4">
    <name type="scientific">Candidatus Jeotgalibaca merdavium</name>
    <dbReference type="NCBI Taxonomy" id="2838627"/>
    <lineage>
        <taxon>Bacteria</taxon>
        <taxon>Bacillati</taxon>
        <taxon>Bacillota</taxon>
        <taxon>Bacilli</taxon>
        <taxon>Lactobacillales</taxon>
        <taxon>Carnobacteriaceae</taxon>
        <taxon>Jeotgalibaca</taxon>
    </lineage>
</organism>
<reference evidence="3" key="1">
    <citation type="journal article" date="2021" name="PeerJ">
        <title>Extensive microbial diversity within the chicken gut microbiome revealed by metagenomics and culture.</title>
        <authorList>
            <person name="Gilroy R."/>
            <person name="Ravi A."/>
            <person name="Getino M."/>
            <person name="Pursley I."/>
            <person name="Horton D.L."/>
            <person name="Alikhan N.F."/>
            <person name="Baker D."/>
            <person name="Gharbi K."/>
            <person name="Hall N."/>
            <person name="Watson M."/>
            <person name="Adriaenssens E.M."/>
            <person name="Foster-Nyarko E."/>
            <person name="Jarju S."/>
            <person name="Secka A."/>
            <person name="Antonio M."/>
            <person name="Oren A."/>
            <person name="Chaudhuri R.R."/>
            <person name="La Ragione R."/>
            <person name="Hildebrand F."/>
            <person name="Pallen M.J."/>
        </authorList>
    </citation>
    <scope>NUCLEOTIDE SEQUENCE</scope>
    <source>
        <strain evidence="3">CHK171-505</strain>
    </source>
</reference>
<dbReference type="Proteomes" id="UP000886856">
    <property type="component" value="Unassembled WGS sequence"/>
</dbReference>
<comment type="caution">
    <text evidence="3">The sequence shown here is derived from an EMBL/GenBank/DDBJ whole genome shotgun (WGS) entry which is preliminary data.</text>
</comment>
<evidence type="ECO:0000313" key="3">
    <source>
        <dbReference type="EMBL" id="HJA91376.1"/>
    </source>
</evidence>
<dbReference type="InterPro" id="IPR005115">
    <property type="entry name" value="Gly_transporter"/>
</dbReference>
<dbReference type="Pfam" id="PF03458">
    <property type="entry name" value="Gly_transporter"/>
    <property type="match status" value="1"/>
</dbReference>
<dbReference type="EMBL" id="DWYW01000265">
    <property type="protein sequence ID" value="HJA91376.1"/>
    <property type="molecule type" value="Genomic_DNA"/>
</dbReference>